<comment type="caution">
    <text evidence="5">The sequence shown here is derived from an EMBL/GenBank/DDBJ whole genome shotgun (WGS) entry which is preliminary data.</text>
</comment>
<dbReference type="PANTHER" id="PTHR34154:SF10">
    <property type="entry name" value="ASL1-LIKE GLYCOSYL HYDROLASE CATALYTIC DOMAIN-CONTAINING PROTEIN"/>
    <property type="match status" value="1"/>
</dbReference>
<evidence type="ECO:0000256" key="2">
    <source>
        <dbReference type="SAM" id="MobiDB-lite"/>
    </source>
</evidence>
<feature type="region of interest" description="Disordered" evidence="2">
    <location>
        <begin position="45"/>
        <end position="85"/>
    </location>
</feature>
<evidence type="ECO:0000256" key="1">
    <source>
        <dbReference type="SAM" id="Coils"/>
    </source>
</evidence>
<dbReference type="SUPFAM" id="SSF51445">
    <property type="entry name" value="(Trans)glycosidases"/>
    <property type="match status" value="1"/>
</dbReference>
<feature type="compositionally biased region" description="Polar residues" evidence="2">
    <location>
        <begin position="46"/>
        <end position="59"/>
    </location>
</feature>
<dbReference type="InterPro" id="IPR053183">
    <property type="entry name" value="ASL1"/>
</dbReference>
<dbReference type="GO" id="GO:0009277">
    <property type="term" value="C:fungal-type cell wall"/>
    <property type="evidence" value="ECO:0007669"/>
    <property type="project" value="TreeGrafter"/>
</dbReference>
<dbReference type="PANTHER" id="PTHR34154">
    <property type="entry name" value="ALKALI-SENSITIVE LINKAGE PROTEIN 1"/>
    <property type="match status" value="1"/>
</dbReference>
<dbReference type="OrthoDB" id="43654at2759"/>
<feature type="signal peptide" evidence="3">
    <location>
        <begin position="1"/>
        <end position="18"/>
    </location>
</feature>
<organism evidence="5 6">
    <name type="scientific">Sphaceloma murrayae</name>
    <dbReference type="NCBI Taxonomy" id="2082308"/>
    <lineage>
        <taxon>Eukaryota</taxon>
        <taxon>Fungi</taxon>
        <taxon>Dikarya</taxon>
        <taxon>Ascomycota</taxon>
        <taxon>Pezizomycotina</taxon>
        <taxon>Dothideomycetes</taxon>
        <taxon>Dothideomycetidae</taxon>
        <taxon>Myriangiales</taxon>
        <taxon>Elsinoaceae</taxon>
        <taxon>Sphaceloma</taxon>
    </lineage>
</organism>
<evidence type="ECO:0000256" key="3">
    <source>
        <dbReference type="SAM" id="SignalP"/>
    </source>
</evidence>
<dbReference type="AlphaFoldDB" id="A0A2K1QXR2"/>
<dbReference type="InterPro" id="IPR024655">
    <property type="entry name" value="Asl1_glyco_hydro_catalytic"/>
</dbReference>
<gene>
    <name evidence="5" type="ORF">CAC42_7811</name>
</gene>
<dbReference type="Proteomes" id="UP000243797">
    <property type="component" value="Unassembled WGS sequence"/>
</dbReference>
<dbReference type="InParanoid" id="A0A2K1QXR2"/>
<feature type="chain" id="PRO_5014471844" description="Asl1-like glycosyl hydrolase catalytic domain-containing protein" evidence="3">
    <location>
        <begin position="19"/>
        <end position="473"/>
    </location>
</feature>
<evidence type="ECO:0000259" key="4">
    <source>
        <dbReference type="Pfam" id="PF11790"/>
    </source>
</evidence>
<dbReference type="Pfam" id="PF11790">
    <property type="entry name" value="Glyco_hydro_cc"/>
    <property type="match status" value="1"/>
</dbReference>
<evidence type="ECO:0000313" key="6">
    <source>
        <dbReference type="Proteomes" id="UP000243797"/>
    </source>
</evidence>
<reference evidence="5 6" key="1">
    <citation type="submission" date="2017-06" db="EMBL/GenBank/DDBJ databases">
        <title>Draft genome sequence of a variant of Elsinoe murrayae.</title>
        <authorList>
            <person name="Cheng Q."/>
        </authorList>
    </citation>
    <scope>NUCLEOTIDE SEQUENCE [LARGE SCALE GENOMIC DNA]</scope>
    <source>
        <strain evidence="5 6">CQ-2017a</strain>
    </source>
</reference>
<protein>
    <recommendedName>
        <fullName evidence="4">Asl1-like glycosyl hydrolase catalytic domain-containing protein</fullName>
    </recommendedName>
</protein>
<keyword evidence="1" id="KW-0175">Coiled coil</keyword>
<dbReference type="STRING" id="2082308.A0A2K1QXR2"/>
<dbReference type="GO" id="GO:0071966">
    <property type="term" value="P:fungal-type cell wall polysaccharide metabolic process"/>
    <property type="evidence" value="ECO:0007669"/>
    <property type="project" value="TreeGrafter"/>
</dbReference>
<proteinExistence type="predicted"/>
<dbReference type="EMBL" id="NKHZ01000029">
    <property type="protein sequence ID" value="PNS19844.1"/>
    <property type="molecule type" value="Genomic_DNA"/>
</dbReference>
<name>A0A2K1QXR2_9PEZI</name>
<accession>A0A2K1QXR2</accession>
<evidence type="ECO:0000313" key="5">
    <source>
        <dbReference type="EMBL" id="PNS19844.1"/>
    </source>
</evidence>
<dbReference type="InterPro" id="IPR017853">
    <property type="entry name" value="GH"/>
</dbReference>
<feature type="compositionally biased region" description="Basic and acidic residues" evidence="2">
    <location>
        <begin position="71"/>
        <end position="85"/>
    </location>
</feature>
<feature type="coiled-coil region" evidence="1">
    <location>
        <begin position="133"/>
        <end position="167"/>
    </location>
</feature>
<sequence length="473" mass="52968">MHLSSLVLGLSLLCGVSSNELGVTRRARRQNGMICGTAGYDRNTPMAYSSFPNVKTQAGVSRDDDDDDDDYQNHDDDDRNATDHNDHNHEIFYHEHTKYHHDVFHSTDNYNDDDLNVQSSEHDGHKYHVNDVKTSLNHELNNHNHELNNHNHELNNHNHELNNHNHHSHDFTNDHDIKHHDSDHNNVDHNNIDIHNIDNDNVDHNNDNERGKRGLAYNYTPVTNLFSSTCSATTAKSKVSWAYNWYSAPHDPKLGAQTAPLHSNLQFVPMLWSAASDLTSVWASNVAAAKSKGWTEVLGFNEPDLCVDGAGSSCMSIADAVIAYRQYITPLKAQGFRLGGPAVTNGQGFEVGNDWLVKFLAACSDCQIDFLPIHWYGGPTDFQSFYDNLYYTYSDVGKGKYPIWITEFGLTSGTDAQVDAFVTNVFAHLDTQATFVEKYAWFMAGNPGTYPGNLVSADQNSLSTIGKGYDTGY</sequence>
<keyword evidence="3" id="KW-0732">Signal</keyword>
<feature type="domain" description="Asl1-like glycosyl hydrolase catalytic" evidence="4">
    <location>
        <begin position="214"/>
        <end position="469"/>
    </location>
</feature>
<keyword evidence="6" id="KW-1185">Reference proteome</keyword>